<evidence type="ECO:0000313" key="2">
    <source>
        <dbReference type="EMBL" id="WKA12642.1"/>
    </source>
</evidence>
<dbReference type="EMBL" id="CP126666">
    <property type="protein sequence ID" value="WKA12642.1"/>
    <property type="molecule type" value="Genomic_DNA"/>
</dbReference>
<reference evidence="2 3" key="1">
    <citation type="journal article" date="2023" name="Hortic Res">
        <title>The complete reference genome for grapevine (Vitis vinifera L.) genetics and breeding.</title>
        <authorList>
            <person name="Shi X."/>
            <person name="Cao S."/>
            <person name="Wang X."/>
            <person name="Huang S."/>
            <person name="Wang Y."/>
            <person name="Liu Z."/>
            <person name="Liu W."/>
            <person name="Leng X."/>
            <person name="Peng Y."/>
            <person name="Wang N."/>
            <person name="Wang Y."/>
            <person name="Ma Z."/>
            <person name="Xu X."/>
            <person name="Zhang F."/>
            <person name="Xue H."/>
            <person name="Zhong H."/>
            <person name="Wang Y."/>
            <person name="Zhang K."/>
            <person name="Velt A."/>
            <person name="Avia K."/>
            <person name="Holtgrawe D."/>
            <person name="Grimplet J."/>
            <person name="Matus J.T."/>
            <person name="Ware D."/>
            <person name="Wu X."/>
            <person name="Wang H."/>
            <person name="Liu C."/>
            <person name="Fang Y."/>
            <person name="Rustenholz C."/>
            <person name="Cheng Z."/>
            <person name="Xiao H."/>
            <person name="Zhou Y."/>
        </authorList>
    </citation>
    <scope>NUCLEOTIDE SEQUENCE [LARGE SCALE GENOMIC DNA]</scope>
    <source>
        <strain evidence="3">cv. Pinot noir / PN40024</strain>
        <tissue evidence="2">Leaf</tissue>
    </source>
</reference>
<dbReference type="InterPro" id="IPR013103">
    <property type="entry name" value="RVT_2"/>
</dbReference>
<dbReference type="SUPFAM" id="SSF56672">
    <property type="entry name" value="DNA/RNA polymerases"/>
    <property type="match status" value="1"/>
</dbReference>
<dbReference type="Proteomes" id="UP001227230">
    <property type="component" value="Chromosome 19"/>
</dbReference>
<feature type="domain" description="Reverse transcriptase Ty1/copia-type" evidence="1">
    <location>
        <begin position="15"/>
        <end position="186"/>
    </location>
</feature>
<evidence type="ECO:0000259" key="1">
    <source>
        <dbReference type="Pfam" id="PF07727"/>
    </source>
</evidence>
<gene>
    <name evidence="2" type="ORF">VitviT2T_030007</name>
</gene>
<evidence type="ECO:0000313" key="3">
    <source>
        <dbReference type="Proteomes" id="UP001227230"/>
    </source>
</evidence>
<dbReference type="InterPro" id="IPR043502">
    <property type="entry name" value="DNA/RNA_pol_sf"/>
</dbReference>
<dbReference type="Pfam" id="PF07727">
    <property type="entry name" value="RVT_2"/>
    <property type="match status" value="1"/>
</dbReference>
<proteinExistence type="predicted"/>
<organism evidence="2 3">
    <name type="scientific">Vitis vinifera</name>
    <name type="common">Grape</name>
    <dbReference type="NCBI Taxonomy" id="29760"/>
    <lineage>
        <taxon>Eukaryota</taxon>
        <taxon>Viridiplantae</taxon>
        <taxon>Streptophyta</taxon>
        <taxon>Embryophyta</taxon>
        <taxon>Tracheophyta</taxon>
        <taxon>Spermatophyta</taxon>
        <taxon>Magnoliopsida</taxon>
        <taxon>eudicotyledons</taxon>
        <taxon>Gunneridae</taxon>
        <taxon>Pentapetalae</taxon>
        <taxon>rosids</taxon>
        <taxon>Vitales</taxon>
        <taxon>Vitaceae</taxon>
        <taxon>Viteae</taxon>
        <taxon>Vitis</taxon>
    </lineage>
</organism>
<accession>A0ABY9DZ89</accession>
<keyword evidence="3" id="KW-1185">Reference proteome</keyword>
<name>A0ABY9DZ89_VITVI</name>
<sequence>MIAMQEELNQFKRSEVWELVPRPSNQSVIKTRWVFRNKMDENDIIVRNKARLIAQGFNQEEGIDYEETFALVARLEAIRMLLAFACFNDFILYQMDVKSALLNGFINEEVHVEQPPGFQSFNFPNHVFKLKKSFYGLKQTPRAWYERLSKFILKKGFKVRKINTTLFIKTKENDMLLVQIYVDDIIF</sequence>
<protein>
    <recommendedName>
        <fullName evidence="1">Reverse transcriptase Ty1/copia-type domain-containing protein</fullName>
    </recommendedName>
</protein>